<evidence type="ECO:0000259" key="3">
    <source>
        <dbReference type="Pfam" id="PF14351"/>
    </source>
</evidence>
<feature type="domain" description="DUF4401" evidence="3">
    <location>
        <begin position="282"/>
        <end position="588"/>
    </location>
</feature>
<protein>
    <submittedName>
        <fullName evidence="4">DUF4401 domain-containing protein</fullName>
    </submittedName>
</protein>
<name>A0A3A8FZA7_9GAMM</name>
<organism evidence="4 5">
    <name type="scientific">Acinetobacter cumulans</name>
    <dbReference type="NCBI Taxonomy" id="2136182"/>
    <lineage>
        <taxon>Bacteria</taxon>
        <taxon>Pseudomonadati</taxon>
        <taxon>Pseudomonadota</taxon>
        <taxon>Gammaproteobacteria</taxon>
        <taxon>Moraxellales</taxon>
        <taxon>Moraxellaceae</taxon>
        <taxon>Acinetobacter</taxon>
    </lineage>
</organism>
<feature type="transmembrane region" description="Helical" evidence="1">
    <location>
        <begin position="475"/>
        <end position="494"/>
    </location>
</feature>
<feature type="transmembrane region" description="Helical" evidence="1">
    <location>
        <begin position="12"/>
        <end position="34"/>
    </location>
</feature>
<keyword evidence="1" id="KW-1133">Transmembrane helix</keyword>
<reference evidence="4 5" key="1">
    <citation type="submission" date="2018-09" db="EMBL/GenBank/DDBJ databases">
        <title>The draft genome of Acinetobacter spp. strains.</title>
        <authorList>
            <person name="Qin J."/>
            <person name="Feng Y."/>
            <person name="Zong Z."/>
        </authorList>
    </citation>
    <scope>NUCLEOTIDE SEQUENCE [LARGE SCALE GENOMIC DNA]</scope>
    <source>
        <strain evidence="4 5">WCHAc060002</strain>
    </source>
</reference>
<feature type="transmembrane region" description="Helical" evidence="1">
    <location>
        <begin position="566"/>
        <end position="586"/>
    </location>
</feature>
<feature type="transmembrane region" description="Helical" evidence="1">
    <location>
        <begin position="119"/>
        <end position="139"/>
    </location>
</feature>
<feature type="transmembrane region" description="Helical" evidence="1">
    <location>
        <begin position="71"/>
        <end position="90"/>
    </location>
</feature>
<sequence>MENLLNRQSFQHHLAAIGFGLLGVSILYLIAANWWMLPQVVQLALPQVLLLIIAVLSVYFSRASEAVIQTLHALCGLMLGLSLAVIGQVYQTGANSYLLFLLWSILLLPWLYRQNAGIFILLGLTGFLALYLASVQLGFHDWQSIVLLQIWWCGMWLLAYWQYHALEKYTLLWIVVLSVVSMVGFFYADHLSATVLLINAFVPLSLLAWQSYRKQDTLAVSLLSAGIGINILMWVAYGLIDQLNLGTFGFLILVILSLGIFYLITRFILQILPKSYVSTIPLGIGAWLAGIFLSAFIFGMVRSAWGALLCGAIAYVVVVFQFRKGEQIGHHFKNQLLYCLLIFSQVGMYGGVLGLTKNPVWAMLVMPPLILVSYVLRLRAWLLWLQLISFYSMLLLCLNFAVYEWQMGQELFSWLWYALHYVVYSLVVVGLFVLDQKYQRSLLFWGLAVLLIGPASLMMGRDLFAPSGSLITVEWWAKLIFVSLWWLTFAYIYQHFCSQRFTIFQWALWGIFSIVLLALGYFEIFLCMLMLAWALERKDRLIYACSILVLCLLLTHLYYFLGLSFLVKSLSIFISGLAILLLAYLVRRNQLPNTQQEQI</sequence>
<dbReference type="Pfam" id="PF09925">
    <property type="entry name" value="DUF2157"/>
    <property type="match status" value="1"/>
</dbReference>
<feature type="transmembrane region" description="Helical" evidence="1">
    <location>
        <begin position="170"/>
        <end position="188"/>
    </location>
</feature>
<gene>
    <name evidence="4" type="ORF">D7V64_11245</name>
</gene>
<feature type="transmembrane region" description="Helical" evidence="1">
    <location>
        <begin position="96"/>
        <end position="112"/>
    </location>
</feature>
<feature type="transmembrane region" description="Helical" evidence="1">
    <location>
        <begin position="246"/>
        <end position="264"/>
    </location>
</feature>
<dbReference type="EMBL" id="RAXZ01000015">
    <property type="protein sequence ID" value="RKG51519.1"/>
    <property type="molecule type" value="Genomic_DNA"/>
</dbReference>
<feature type="transmembrane region" description="Helical" evidence="1">
    <location>
        <begin position="335"/>
        <end position="353"/>
    </location>
</feature>
<feature type="transmembrane region" description="Helical" evidence="1">
    <location>
        <begin position="145"/>
        <end position="163"/>
    </location>
</feature>
<evidence type="ECO:0000259" key="2">
    <source>
        <dbReference type="Pfam" id="PF09925"/>
    </source>
</evidence>
<feature type="transmembrane region" description="Helical" evidence="1">
    <location>
        <begin position="194"/>
        <end position="212"/>
    </location>
</feature>
<keyword evidence="1" id="KW-0812">Transmembrane</keyword>
<feature type="transmembrane region" description="Helical" evidence="1">
    <location>
        <begin position="359"/>
        <end position="376"/>
    </location>
</feature>
<feature type="transmembrane region" description="Helical" evidence="1">
    <location>
        <begin position="383"/>
        <end position="402"/>
    </location>
</feature>
<evidence type="ECO:0000313" key="4">
    <source>
        <dbReference type="EMBL" id="RKG51519.1"/>
    </source>
</evidence>
<feature type="transmembrane region" description="Helical" evidence="1">
    <location>
        <begin position="414"/>
        <end position="434"/>
    </location>
</feature>
<feature type="transmembrane region" description="Helical" evidence="1">
    <location>
        <begin position="506"/>
        <end position="535"/>
    </location>
</feature>
<dbReference type="InterPro" id="IPR025513">
    <property type="entry name" value="DUF4401"/>
</dbReference>
<feature type="transmembrane region" description="Helical" evidence="1">
    <location>
        <begin position="40"/>
        <end position="59"/>
    </location>
</feature>
<evidence type="ECO:0000256" key="1">
    <source>
        <dbReference type="SAM" id="Phobius"/>
    </source>
</evidence>
<keyword evidence="1" id="KW-0472">Membrane</keyword>
<feature type="transmembrane region" description="Helical" evidence="1">
    <location>
        <begin position="304"/>
        <end position="323"/>
    </location>
</feature>
<dbReference type="RefSeq" id="WP_120367752.1">
    <property type="nucleotide sequence ID" value="NZ_RAXZ01000015.1"/>
</dbReference>
<dbReference type="AlphaFoldDB" id="A0A3A8FZA7"/>
<feature type="transmembrane region" description="Helical" evidence="1">
    <location>
        <begin position="441"/>
        <end position="460"/>
    </location>
</feature>
<proteinExistence type="predicted"/>
<dbReference type="InterPro" id="IPR018677">
    <property type="entry name" value="DUF2157"/>
</dbReference>
<feature type="transmembrane region" description="Helical" evidence="1">
    <location>
        <begin position="541"/>
        <end position="559"/>
    </location>
</feature>
<dbReference type="Proteomes" id="UP000281084">
    <property type="component" value="Unassembled WGS sequence"/>
</dbReference>
<feature type="transmembrane region" description="Helical" evidence="1">
    <location>
        <begin position="276"/>
        <end position="298"/>
    </location>
</feature>
<dbReference type="Pfam" id="PF14351">
    <property type="entry name" value="DUF4401"/>
    <property type="match status" value="1"/>
</dbReference>
<accession>A0A3A8FZA7</accession>
<feature type="domain" description="DUF2157" evidence="2">
    <location>
        <begin position="6"/>
        <end position="113"/>
    </location>
</feature>
<comment type="caution">
    <text evidence="4">The sequence shown here is derived from an EMBL/GenBank/DDBJ whole genome shotgun (WGS) entry which is preliminary data.</text>
</comment>
<evidence type="ECO:0000313" key="5">
    <source>
        <dbReference type="Proteomes" id="UP000281084"/>
    </source>
</evidence>
<feature type="transmembrane region" description="Helical" evidence="1">
    <location>
        <begin position="219"/>
        <end position="240"/>
    </location>
</feature>